<evidence type="ECO:0000313" key="5">
    <source>
        <dbReference type="Proteomes" id="UP000317839"/>
    </source>
</evidence>
<dbReference type="Pfam" id="PF25149">
    <property type="entry name" value="DUF7825"/>
    <property type="match status" value="1"/>
</dbReference>
<organism evidence="4 5">
    <name type="scientific">Aliikangiella marina</name>
    <dbReference type="NCBI Taxonomy" id="1712262"/>
    <lineage>
        <taxon>Bacteria</taxon>
        <taxon>Pseudomonadati</taxon>
        <taxon>Pseudomonadota</taxon>
        <taxon>Gammaproteobacteria</taxon>
        <taxon>Oceanospirillales</taxon>
        <taxon>Pleioneaceae</taxon>
        <taxon>Aliikangiella</taxon>
    </lineage>
</organism>
<gene>
    <name evidence="4" type="ORF">FLL45_00220</name>
</gene>
<evidence type="ECO:0008006" key="6">
    <source>
        <dbReference type="Google" id="ProtNLM"/>
    </source>
</evidence>
<evidence type="ECO:0000259" key="1">
    <source>
        <dbReference type="Pfam" id="PF20103"/>
    </source>
</evidence>
<protein>
    <recommendedName>
        <fullName evidence="6">HEAT repeat domain-containing protein</fullName>
    </recommendedName>
</protein>
<comment type="caution">
    <text evidence="4">The sequence shown here is derived from an EMBL/GenBank/DDBJ whole genome shotgun (WGS) entry which is preliminary data.</text>
</comment>
<feature type="domain" description="DUF7825" evidence="3">
    <location>
        <begin position="812"/>
        <end position="987"/>
    </location>
</feature>
<evidence type="ECO:0000313" key="4">
    <source>
        <dbReference type="EMBL" id="TQV76428.1"/>
    </source>
</evidence>
<evidence type="ECO:0000259" key="3">
    <source>
        <dbReference type="Pfam" id="PF25149"/>
    </source>
</evidence>
<dbReference type="InterPro" id="IPR045472">
    <property type="entry name" value="DUF6493"/>
</dbReference>
<dbReference type="InterPro" id="IPR016024">
    <property type="entry name" value="ARM-type_fold"/>
</dbReference>
<dbReference type="SUPFAM" id="SSF48371">
    <property type="entry name" value="ARM repeat"/>
    <property type="match status" value="1"/>
</dbReference>
<feature type="domain" description="DUF6493" evidence="1">
    <location>
        <begin position="3"/>
        <end position="327"/>
    </location>
</feature>
<sequence length="1031" mass="116862">MMTPEKLETLIFNNDREDLFVSAVSQLSEKERKTLSTHTNKLRNQITSGKAKADASKLVKRSIEKHSANYWGTQAYSNVQLAVLAFCPLSTVKRAIDFFSWRDNSAAFQIILDRKPAWLDDWLAFNLDQEFANVPFELVRGWMKEGICNKPTVEGYTRQFAWNLMAINHRKDQAPNKPISERLINEPDMIDDIWRLFEVENQAFNTESWLTNNAPANYETWPEALTKLADKGIIDRAKLLDASLQGLSNDLKQNQLSGFHKFHEQLAPTKTERSQRRAEYMALLFHKTGHVLKFSLKMLSQLERDKSLELTKFLIDVAAVFAHEAKGNAITALKLIARILKKEKDRVPCALPTMAEALRHPNADVQALAIELLTTYNEQMSDDFKSELLITADFVADANKPLLMSLLGKTNNTLGTISELNKVDSSVLSRQLSELSVLQRETLGLGNIDLEDDLKGDIQPLKPEIIKDKHFHMPDLLEPITEFDELIQALSHAVEIIDEPEDVERILDGISRLCGEYPREFDKKTSPLLKRINDGGSFETMKGLLGFGGGLLLSITDLVLTWLTGEFYQSKDTSYFSRTPSLDPMIVKVNNIKRRVYAKKPQQLLSFPTHKGGWIDPVTWVNRLNIAFANDAEFDRMDFNHSMLRLMPYGRKTALQLVRNLPENIETVVKFVLGESLTPEYKDRRDYDLWISACRSLDPNQDWSSYLSPLKLNDNYPNSIKPAYYEWNALTKVERGYKFPGLKVTAFAQSLIEPDADIQKNKTGFLSSLGRKLTGEVTVDRKLIPSAGFNATEKLKYIWSCDLGCLWINQWLSTLWPTNPDAFYVLAVTQQISRIDMDSSSFEPNFGFLSGLFEPNRVWSELAHLTLFLGLVGKDSDSRALAVDAFIEAVDNDLASQEIMAGILVKLTQAGWLKFNRLAEGLKQVTQVSATHRYFVSRMLQIWLPQIDLKLRNIHLVLEVLLDVQTALNQKVSTHVSESLKDLKGKTKAAITASRIVKAGSEASEIVRQIKLNLIASRLALVEVTEAQVRC</sequence>
<keyword evidence="5" id="KW-1185">Reference proteome</keyword>
<dbReference type="AlphaFoldDB" id="A0A545TGW1"/>
<dbReference type="InterPro" id="IPR056726">
    <property type="entry name" value="DUF7824"/>
</dbReference>
<dbReference type="Proteomes" id="UP000317839">
    <property type="component" value="Unassembled WGS sequence"/>
</dbReference>
<reference evidence="4 5" key="1">
    <citation type="submission" date="2019-06" db="EMBL/GenBank/DDBJ databases">
        <title>Draft genome of Aliikangiella marina GYP-15.</title>
        <authorList>
            <person name="Wang G."/>
        </authorList>
    </citation>
    <scope>NUCLEOTIDE SEQUENCE [LARGE SCALE GENOMIC DNA]</scope>
    <source>
        <strain evidence="4 5">GYP-15</strain>
    </source>
</reference>
<evidence type="ECO:0000259" key="2">
    <source>
        <dbReference type="Pfam" id="PF25148"/>
    </source>
</evidence>
<dbReference type="OrthoDB" id="8481515at2"/>
<dbReference type="InterPro" id="IPR056727">
    <property type="entry name" value="DUF7825"/>
</dbReference>
<dbReference type="EMBL" id="VIKR01000001">
    <property type="protein sequence ID" value="TQV76428.1"/>
    <property type="molecule type" value="Genomic_DNA"/>
</dbReference>
<dbReference type="Pfam" id="PF25148">
    <property type="entry name" value="DUF7824"/>
    <property type="match status" value="1"/>
</dbReference>
<accession>A0A545TGW1</accession>
<feature type="domain" description="DUF7824" evidence="2">
    <location>
        <begin position="478"/>
        <end position="705"/>
    </location>
</feature>
<name>A0A545TGW1_9GAMM</name>
<proteinExistence type="predicted"/>
<dbReference type="Pfam" id="PF20103">
    <property type="entry name" value="DUF6493"/>
    <property type="match status" value="1"/>
</dbReference>